<keyword evidence="3" id="KW-1185">Reference proteome</keyword>
<protein>
    <submittedName>
        <fullName evidence="2">Uncharacterized protein</fullName>
    </submittedName>
</protein>
<proteinExistence type="predicted"/>
<evidence type="ECO:0000256" key="1">
    <source>
        <dbReference type="SAM" id="MobiDB-lite"/>
    </source>
</evidence>
<sequence length="107" mass="12324">MESVSCVVAKLLWELCNRVWNLSPSPWKRACDEVPIPSELNNEAASMEDTTEIPSSQRGNEKRREEKAKRGPYKTQKKRGSGNKMKEMENHEQLALLREVIRHNCGE</sequence>
<accession>A0AAD3NQA7</accession>
<organism evidence="2 3">
    <name type="scientific">Cryptomeria japonica</name>
    <name type="common">Japanese cedar</name>
    <name type="synonym">Cupressus japonica</name>
    <dbReference type="NCBI Taxonomy" id="3369"/>
    <lineage>
        <taxon>Eukaryota</taxon>
        <taxon>Viridiplantae</taxon>
        <taxon>Streptophyta</taxon>
        <taxon>Embryophyta</taxon>
        <taxon>Tracheophyta</taxon>
        <taxon>Spermatophyta</taxon>
        <taxon>Pinopsida</taxon>
        <taxon>Pinidae</taxon>
        <taxon>Conifers II</taxon>
        <taxon>Cupressales</taxon>
        <taxon>Cupressaceae</taxon>
        <taxon>Cryptomeria</taxon>
    </lineage>
</organism>
<name>A0AAD3NQA7_CRYJA</name>
<evidence type="ECO:0000313" key="3">
    <source>
        <dbReference type="Proteomes" id="UP001234787"/>
    </source>
</evidence>
<gene>
    <name evidence="2" type="ORF">SUGI_1260320</name>
</gene>
<dbReference type="Proteomes" id="UP001234787">
    <property type="component" value="Unassembled WGS sequence"/>
</dbReference>
<feature type="compositionally biased region" description="Basic and acidic residues" evidence="1">
    <location>
        <begin position="59"/>
        <end position="69"/>
    </location>
</feature>
<reference evidence="2" key="1">
    <citation type="submission" date="2022-12" db="EMBL/GenBank/DDBJ databases">
        <title>Chromosome-Level Genome Assembly of Japanese Cedar (Cryptomeriajaponica D. Don).</title>
        <authorList>
            <person name="Fujino T."/>
            <person name="Yamaguchi K."/>
            <person name="Yokoyama T."/>
            <person name="Hamanaka T."/>
            <person name="Harazono Y."/>
            <person name="Kamada H."/>
            <person name="Kobayashi W."/>
            <person name="Ujino-Ihara T."/>
            <person name="Uchiyama K."/>
            <person name="Matsumoto A."/>
            <person name="Izuno A."/>
            <person name="Tsumura Y."/>
            <person name="Toyoda A."/>
            <person name="Shigenobu S."/>
            <person name="Moriguchi Y."/>
            <person name="Ueno S."/>
            <person name="Kasahara M."/>
        </authorList>
    </citation>
    <scope>NUCLEOTIDE SEQUENCE</scope>
</reference>
<feature type="compositionally biased region" description="Basic residues" evidence="1">
    <location>
        <begin position="70"/>
        <end position="81"/>
    </location>
</feature>
<evidence type="ECO:0000313" key="2">
    <source>
        <dbReference type="EMBL" id="GLJ56762.1"/>
    </source>
</evidence>
<comment type="caution">
    <text evidence="2">The sequence shown here is derived from an EMBL/GenBank/DDBJ whole genome shotgun (WGS) entry which is preliminary data.</text>
</comment>
<dbReference type="AlphaFoldDB" id="A0AAD3NQA7"/>
<feature type="region of interest" description="Disordered" evidence="1">
    <location>
        <begin position="39"/>
        <end position="92"/>
    </location>
</feature>
<dbReference type="EMBL" id="BSEH01000044">
    <property type="protein sequence ID" value="GLJ56762.1"/>
    <property type="molecule type" value="Genomic_DNA"/>
</dbReference>